<dbReference type="FunCoup" id="A0A3B1IYW1">
    <property type="interactions" value="4"/>
</dbReference>
<dbReference type="Ensembl" id="ENSAMXT00000030876.1">
    <property type="protein sequence ID" value="ENSAMXP00000035262.1"/>
    <property type="gene ID" value="ENSAMXG00000037232.1"/>
</dbReference>
<evidence type="ECO:0000313" key="2">
    <source>
        <dbReference type="Ensembl" id="ENSAMXP00000035262.1"/>
    </source>
</evidence>
<reference evidence="2" key="3">
    <citation type="submission" date="2025-08" db="UniProtKB">
        <authorList>
            <consortium name="Ensembl"/>
        </authorList>
    </citation>
    <scope>IDENTIFICATION</scope>
</reference>
<dbReference type="GeneTree" id="ENSGT00840000132118"/>
<evidence type="ECO:0000256" key="1">
    <source>
        <dbReference type="SAM" id="MobiDB-lite"/>
    </source>
</evidence>
<feature type="region of interest" description="Disordered" evidence="1">
    <location>
        <begin position="106"/>
        <end position="132"/>
    </location>
</feature>
<accession>A0A3B1IYW1</accession>
<reference evidence="2" key="4">
    <citation type="submission" date="2025-09" db="UniProtKB">
        <authorList>
            <consortium name="Ensembl"/>
        </authorList>
    </citation>
    <scope>IDENTIFICATION</scope>
</reference>
<reference evidence="3" key="1">
    <citation type="submission" date="2013-03" db="EMBL/GenBank/DDBJ databases">
        <authorList>
            <person name="Jeffery W."/>
            <person name="Warren W."/>
            <person name="Wilson R.K."/>
        </authorList>
    </citation>
    <scope>NUCLEOTIDE SEQUENCE</scope>
    <source>
        <strain evidence="3">female</strain>
    </source>
</reference>
<dbReference type="Bgee" id="ENSAMXG00000037232">
    <property type="expression patterns" value="Expressed in camera-type eye and 3 other cell types or tissues"/>
</dbReference>
<dbReference type="STRING" id="7994.ENSAMXP00000035262"/>
<protein>
    <submittedName>
        <fullName evidence="2">Si:ch211-113d11.8</fullName>
    </submittedName>
</protein>
<sequence>VIDLTPPVCRVVNESLDCPALCGNATWQVTLLMTDGNGTGLQDPRISVTIPDTPLNETSTSIITDIKDENGFNATLLTFSASCCVTAVEISAVDKEANVGRCDFSIRRPSTSTEPPQITHNTTTARPNSSTI</sequence>
<reference evidence="3" key="2">
    <citation type="journal article" date="2014" name="Nat. Commun.">
        <title>The cavefish genome reveals candidate genes for eye loss.</title>
        <authorList>
            <person name="McGaugh S.E."/>
            <person name="Gross J.B."/>
            <person name="Aken B."/>
            <person name="Blin M."/>
            <person name="Borowsky R."/>
            <person name="Chalopin D."/>
            <person name="Hinaux H."/>
            <person name="Jeffery W.R."/>
            <person name="Keene A."/>
            <person name="Ma L."/>
            <person name="Minx P."/>
            <person name="Murphy D."/>
            <person name="O'Quin K.E."/>
            <person name="Retaux S."/>
            <person name="Rohner N."/>
            <person name="Searle S.M."/>
            <person name="Stahl B.A."/>
            <person name="Tabin C."/>
            <person name="Volff J.N."/>
            <person name="Yoshizawa M."/>
            <person name="Warren W.C."/>
        </authorList>
    </citation>
    <scope>NUCLEOTIDE SEQUENCE [LARGE SCALE GENOMIC DNA]</scope>
    <source>
        <strain evidence="3">female</strain>
    </source>
</reference>
<dbReference type="Proteomes" id="UP000018467">
    <property type="component" value="Unassembled WGS sequence"/>
</dbReference>
<name>A0A3B1IYW1_ASTMX</name>
<keyword evidence="3" id="KW-1185">Reference proteome</keyword>
<organism evidence="2 3">
    <name type="scientific">Astyanax mexicanus</name>
    <name type="common">Blind cave fish</name>
    <name type="synonym">Astyanax fasciatus mexicanus</name>
    <dbReference type="NCBI Taxonomy" id="7994"/>
    <lineage>
        <taxon>Eukaryota</taxon>
        <taxon>Metazoa</taxon>
        <taxon>Chordata</taxon>
        <taxon>Craniata</taxon>
        <taxon>Vertebrata</taxon>
        <taxon>Euteleostomi</taxon>
        <taxon>Actinopterygii</taxon>
        <taxon>Neopterygii</taxon>
        <taxon>Teleostei</taxon>
        <taxon>Ostariophysi</taxon>
        <taxon>Characiformes</taxon>
        <taxon>Characoidei</taxon>
        <taxon>Acestrorhamphidae</taxon>
        <taxon>Acestrorhamphinae</taxon>
        <taxon>Astyanax</taxon>
    </lineage>
</organism>
<proteinExistence type="predicted"/>
<evidence type="ECO:0000313" key="3">
    <source>
        <dbReference type="Proteomes" id="UP000018467"/>
    </source>
</evidence>
<dbReference type="AlphaFoldDB" id="A0A3B1IYW1"/>
<feature type="compositionally biased region" description="Polar residues" evidence="1">
    <location>
        <begin position="108"/>
        <end position="132"/>
    </location>
</feature>
<dbReference type="InParanoid" id="A0A3B1IYW1"/>